<proteinExistence type="predicted"/>
<evidence type="ECO:0000313" key="2">
    <source>
        <dbReference type="Proteomes" id="UP000799436"/>
    </source>
</evidence>
<sequence length="128" mass="14078">MRLIVSREQERRGDRFCASTSCGLAVTMHSVCGCSILLRLCDISSSAGHSARRLHLRHCYLVQNAGSRIPGAQASWVAMLRNTRTVGRGNSPGEQHIAVGLHPRVAQRLLQMRQGWSNDQLSVEVLSS</sequence>
<dbReference type="AlphaFoldDB" id="A0A6G1KX84"/>
<reference evidence="1" key="1">
    <citation type="journal article" date="2020" name="Stud. Mycol.">
        <title>101 Dothideomycetes genomes: a test case for predicting lifestyles and emergence of pathogens.</title>
        <authorList>
            <person name="Haridas S."/>
            <person name="Albert R."/>
            <person name="Binder M."/>
            <person name="Bloem J."/>
            <person name="Labutti K."/>
            <person name="Salamov A."/>
            <person name="Andreopoulos B."/>
            <person name="Baker S."/>
            <person name="Barry K."/>
            <person name="Bills G."/>
            <person name="Bluhm B."/>
            <person name="Cannon C."/>
            <person name="Castanera R."/>
            <person name="Culley D."/>
            <person name="Daum C."/>
            <person name="Ezra D."/>
            <person name="Gonzalez J."/>
            <person name="Henrissat B."/>
            <person name="Kuo A."/>
            <person name="Liang C."/>
            <person name="Lipzen A."/>
            <person name="Lutzoni F."/>
            <person name="Magnuson J."/>
            <person name="Mondo S."/>
            <person name="Nolan M."/>
            <person name="Ohm R."/>
            <person name="Pangilinan J."/>
            <person name="Park H.-J."/>
            <person name="Ramirez L."/>
            <person name="Alfaro M."/>
            <person name="Sun H."/>
            <person name="Tritt A."/>
            <person name="Yoshinaga Y."/>
            <person name="Zwiers L.-H."/>
            <person name="Turgeon B."/>
            <person name="Goodwin S."/>
            <person name="Spatafora J."/>
            <person name="Crous P."/>
            <person name="Grigoriev I."/>
        </authorList>
    </citation>
    <scope>NUCLEOTIDE SEQUENCE</scope>
    <source>
        <strain evidence="1">CBS 116005</strain>
    </source>
</reference>
<gene>
    <name evidence="1" type="ORF">EJ03DRAFT_222408</name>
</gene>
<dbReference type="EMBL" id="ML995905">
    <property type="protein sequence ID" value="KAF2764932.1"/>
    <property type="molecule type" value="Genomic_DNA"/>
</dbReference>
<keyword evidence="2" id="KW-1185">Reference proteome</keyword>
<evidence type="ECO:0000313" key="1">
    <source>
        <dbReference type="EMBL" id="KAF2764932.1"/>
    </source>
</evidence>
<organism evidence="1 2">
    <name type="scientific">Teratosphaeria nubilosa</name>
    <dbReference type="NCBI Taxonomy" id="161662"/>
    <lineage>
        <taxon>Eukaryota</taxon>
        <taxon>Fungi</taxon>
        <taxon>Dikarya</taxon>
        <taxon>Ascomycota</taxon>
        <taxon>Pezizomycotina</taxon>
        <taxon>Dothideomycetes</taxon>
        <taxon>Dothideomycetidae</taxon>
        <taxon>Mycosphaerellales</taxon>
        <taxon>Teratosphaeriaceae</taxon>
        <taxon>Teratosphaeria</taxon>
    </lineage>
</organism>
<dbReference type="OrthoDB" id="10568088at2759"/>
<dbReference type="PROSITE" id="PS51257">
    <property type="entry name" value="PROKAR_LIPOPROTEIN"/>
    <property type="match status" value="1"/>
</dbReference>
<accession>A0A6G1KX84</accession>
<protein>
    <submittedName>
        <fullName evidence="1">Uncharacterized protein</fullName>
    </submittedName>
</protein>
<name>A0A6G1KX84_9PEZI</name>
<dbReference type="Proteomes" id="UP000799436">
    <property type="component" value="Unassembled WGS sequence"/>
</dbReference>